<dbReference type="Gene3D" id="3.60.10.10">
    <property type="entry name" value="Endonuclease/exonuclease/phosphatase"/>
    <property type="match status" value="1"/>
</dbReference>
<gene>
    <name evidence="1" type="ORF">MTR67_049088</name>
</gene>
<dbReference type="PANTHER" id="PTHR33710:SF71">
    <property type="entry name" value="ENDONUCLEASE_EXONUCLEASE_PHOSPHATASE DOMAIN-CONTAINING PROTEIN"/>
    <property type="match status" value="1"/>
</dbReference>
<proteinExistence type="predicted"/>
<keyword evidence="2" id="KW-1185">Reference proteome</keyword>
<dbReference type="PANTHER" id="PTHR33710">
    <property type="entry name" value="BNAC02G09200D PROTEIN"/>
    <property type="match status" value="1"/>
</dbReference>
<reference evidence="1" key="1">
    <citation type="submission" date="2023-08" db="EMBL/GenBank/DDBJ databases">
        <title>A de novo genome assembly of Solanum verrucosum Schlechtendal, a Mexican diploid species geographically isolated from the other diploid A-genome species in potato relatives.</title>
        <authorList>
            <person name="Hosaka K."/>
        </authorList>
    </citation>
    <scope>NUCLEOTIDE SEQUENCE</scope>
    <source>
        <tissue evidence="1">Young leaves</tissue>
    </source>
</reference>
<dbReference type="EMBL" id="CP133622">
    <property type="protein sequence ID" value="WMV55703.1"/>
    <property type="molecule type" value="Genomic_DNA"/>
</dbReference>
<sequence>MVLERKAPHPVVVVKKHQLLDRGATGNIWLKARICVKNSVKFPASLNFAFAGWLFDLALITEIQSSPLPTGQNPELARVEKLLGAQSHTVPRDIRVKNPCEESVDKRKGHLNLNLNGPARHYHGRTYSDWNNDYYSKSPNKRKQHKEHNRMQSWRASIAKADPCNFKPSTSFSATSFDPLELEVQASNHQNLEHKAGVFSQLEADDEAEISAPSLGIYTQDPIPTSGYDSNSSLSSQSFNSFLPLPWHNDHSPQTVDSPTVVETSKWTKFTMMKARKVLGVNVLGFEHEILDIILRIRMEEKRKRGKLRFLNKGRSLGMQKKGKSKQQMNLKNWIRVSKMEVERKIGAEVEAIGTKGGLLILWDKRAWNCVESEAGAFSLSCRFESTSEDFNWVFTRVYGPHTNPEREDLWLELASIRGLWSDLWVIGGDFNMCRFEGERLNCTRRSSAMQGFSNTILDLELIDPPLQGAQFTWSRGEETLQASRNDRFLYSSEWSEMFRAIKQYTMPKVISDHKPIILESGDWEASPSYFKFENMWLQAEDFIDMIKG</sequence>
<protein>
    <recommendedName>
        <fullName evidence="3">Endonuclease/exonuclease/phosphatase domain-containing protein</fullName>
    </recommendedName>
</protein>
<organism evidence="1 2">
    <name type="scientific">Solanum verrucosum</name>
    <dbReference type="NCBI Taxonomy" id="315347"/>
    <lineage>
        <taxon>Eukaryota</taxon>
        <taxon>Viridiplantae</taxon>
        <taxon>Streptophyta</taxon>
        <taxon>Embryophyta</taxon>
        <taxon>Tracheophyta</taxon>
        <taxon>Spermatophyta</taxon>
        <taxon>Magnoliopsida</taxon>
        <taxon>eudicotyledons</taxon>
        <taxon>Gunneridae</taxon>
        <taxon>Pentapetalae</taxon>
        <taxon>asterids</taxon>
        <taxon>lamiids</taxon>
        <taxon>Solanales</taxon>
        <taxon>Solanaceae</taxon>
        <taxon>Solanoideae</taxon>
        <taxon>Solaneae</taxon>
        <taxon>Solanum</taxon>
    </lineage>
</organism>
<dbReference type="SUPFAM" id="SSF56219">
    <property type="entry name" value="DNase I-like"/>
    <property type="match status" value="1"/>
</dbReference>
<dbReference type="AlphaFoldDB" id="A0AAF0UZ32"/>
<evidence type="ECO:0000313" key="1">
    <source>
        <dbReference type="EMBL" id="WMV55703.1"/>
    </source>
</evidence>
<dbReference type="Proteomes" id="UP001234989">
    <property type="component" value="Chromosome 11"/>
</dbReference>
<evidence type="ECO:0008006" key="3">
    <source>
        <dbReference type="Google" id="ProtNLM"/>
    </source>
</evidence>
<accession>A0AAF0UZ32</accession>
<evidence type="ECO:0000313" key="2">
    <source>
        <dbReference type="Proteomes" id="UP001234989"/>
    </source>
</evidence>
<dbReference type="InterPro" id="IPR036691">
    <property type="entry name" value="Endo/exonu/phosph_ase_sf"/>
</dbReference>
<name>A0AAF0UZ32_SOLVR</name>